<keyword evidence="2" id="KW-1185">Reference proteome</keyword>
<sequence length="73" mass="8655">MAWLFWRNRPSRPESWHDKQERSFIEAIKKLKNFEVTEGGGVSIAPEELQQKVLESRTQNRQFVDSAHRRSAE</sequence>
<organism evidence="1 2">
    <name type="scientific">Pseudomonas abietaniphila</name>
    <dbReference type="NCBI Taxonomy" id="89065"/>
    <lineage>
        <taxon>Bacteria</taxon>
        <taxon>Pseudomonadati</taxon>
        <taxon>Pseudomonadota</taxon>
        <taxon>Gammaproteobacteria</taxon>
        <taxon>Pseudomonadales</taxon>
        <taxon>Pseudomonadaceae</taxon>
        <taxon>Pseudomonas</taxon>
    </lineage>
</organism>
<dbReference type="AlphaFoldDB" id="A0A1G8SGK5"/>
<dbReference type="Proteomes" id="UP000182894">
    <property type="component" value="Unassembled WGS sequence"/>
</dbReference>
<accession>A0A1G8SGK5</accession>
<evidence type="ECO:0000313" key="2">
    <source>
        <dbReference type="Proteomes" id="UP000182894"/>
    </source>
</evidence>
<protein>
    <submittedName>
        <fullName evidence="1">Uncharacterized protein</fullName>
    </submittedName>
</protein>
<evidence type="ECO:0000313" key="1">
    <source>
        <dbReference type="EMBL" id="SDJ28382.1"/>
    </source>
</evidence>
<gene>
    <name evidence="1" type="ORF">SAMN05216605_12537</name>
</gene>
<reference evidence="2" key="1">
    <citation type="submission" date="2016-10" db="EMBL/GenBank/DDBJ databases">
        <authorList>
            <person name="Varghese N."/>
            <person name="Submissions S."/>
        </authorList>
    </citation>
    <scope>NUCLEOTIDE SEQUENCE [LARGE SCALE GENOMIC DNA]</scope>
    <source>
        <strain evidence="2">ATCC 700689</strain>
    </source>
</reference>
<name>A0A1G8SGK5_9PSED</name>
<proteinExistence type="predicted"/>
<dbReference type="EMBL" id="FNCO01000025">
    <property type="protein sequence ID" value="SDJ28382.1"/>
    <property type="molecule type" value="Genomic_DNA"/>
</dbReference>